<dbReference type="AlphaFoldDB" id="A0A167UBE4"/>
<accession>A0A167UBE4</accession>
<dbReference type="PANTHER" id="PTHR11081">
    <property type="entry name" value="FLAP ENDONUCLEASE FAMILY MEMBER"/>
    <property type="match status" value="1"/>
</dbReference>
<dbReference type="Gene3D" id="3.40.50.1010">
    <property type="entry name" value="5'-nuclease"/>
    <property type="match status" value="1"/>
</dbReference>
<feature type="domain" description="XPG-I" evidence="1">
    <location>
        <begin position="90"/>
        <end position="161"/>
    </location>
</feature>
<dbReference type="InterPro" id="IPR029060">
    <property type="entry name" value="PIN-like_dom_sf"/>
</dbReference>
<dbReference type="SMART" id="SM00484">
    <property type="entry name" value="XPGI"/>
    <property type="match status" value="1"/>
</dbReference>
<evidence type="ECO:0000313" key="2">
    <source>
        <dbReference type="EMBL" id="KZP03779.1"/>
    </source>
</evidence>
<dbReference type="Pfam" id="PF00867">
    <property type="entry name" value="XPG_I"/>
    <property type="match status" value="1"/>
</dbReference>
<dbReference type="InterPro" id="IPR036279">
    <property type="entry name" value="5-3_exonuclease_C_sf"/>
</dbReference>
<protein>
    <submittedName>
        <fullName evidence="2">PIN domain-like protein</fullName>
    </submittedName>
</protein>
<dbReference type="SUPFAM" id="SSF47807">
    <property type="entry name" value="5' to 3' exonuclease, C-terminal subdomain"/>
    <property type="match status" value="1"/>
</dbReference>
<name>A0A167UBE4_9AGAM</name>
<dbReference type="EMBL" id="KV418004">
    <property type="protein sequence ID" value="KZP03779.1"/>
    <property type="molecule type" value="Genomic_DNA"/>
</dbReference>
<dbReference type="InterPro" id="IPR006084">
    <property type="entry name" value="XPG/Rad2"/>
</dbReference>
<gene>
    <name evidence="2" type="ORF">FIBSPDRAFT_768443</name>
</gene>
<dbReference type="PRINTS" id="PR00853">
    <property type="entry name" value="XPGRADSUPER"/>
</dbReference>
<sequence length="345" mass="38325">MKLLLCPWCSHRPYLSGLICKCTPVFRHQHHTAGENPELRTMFFAMARLARLASRILFVYDGPHRPETKRDKQVKSTPHWLTQPVQQMALLFGFANHTVPGEADAELARLNLTGHAHVIMSNDVDCLLFGALHVVHFPNTKDDGDEVPLYSALAIAQQKRLGRAGLLLVAVLAGGDYDTEGLKGCGAATAFGVARYGLGSSLLHLAESYGGQELSNALHGWRRELQYALRHDTHNHIGRKNPALADAVHEAFPSHAVLHAYARPLTSWGQGHPVCPPPYGSGQPDVQKLAVFCIQKFGWNAEAIQSKFRKNLWPGVCMQMLLKVCPLSFRLSSDTYLFYELIEHL</sequence>
<evidence type="ECO:0000313" key="3">
    <source>
        <dbReference type="Proteomes" id="UP000076532"/>
    </source>
</evidence>
<dbReference type="CDD" id="cd09870">
    <property type="entry name" value="PIN_YEN1"/>
    <property type="match status" value="1"/>
</dbReference>
<dbReference type="GO" id="GO:0006281">
    <property type="term" value="P:DNA repair"/>
    <property type="evidence" value="ECO:0007669"/>
    <property type="project" value="UniProtKB-ARBA"/>
</dbReference>
<reference evidence="2 3" key="1">
    <citation type="journal article" date="2016" name="Mol. Biol. Evol.">
        <title>Comparative Genomics of Early-Diverging Mushroom-Forming Fungi Provides Insights into the Origins of Lignocellulose Decay Capabilities.</title>
        <authorList>
            <person name="Nagy L.G."/>
            <person name="Riley R."/>
            <person name="Tritt A."/>
            <person name="Adam C."/>
            <person name="Daum C."/>
            <person name="Floudas D."/>
            <person name="Sun H."/>
            <person name="Yadav J.S."/>
            <person name="Pangilinan J."/>
            <person name="Larsson K.H."/>
            <person name="Matsuura K."/>
            <person name="Barry K."/>
            <person name="Labutti K."/>
            <person name="Kuo R."/>
            <person name="Ohm R.A."/>
            <person name="Bhattacharya S.S."/>
            <person name="Shirouzu T."/>
            <person name="Yoshinaga Y."/>
            <person name="Martin F.M."/>
            <person name="Grigoriev I.V."/>
            <person name="Hibbett D.S."/>
        </authorList>
    </citation>
    <scope>NUCLEOTIDE SEQUENCE [LARGE SCALE GENOMIC DNA]</scope>
    <source>
        <strain evidence="2 3">CBS 109695</strain>
    </source>
</reference>
<dbReference type="STRING" id="436010.A0A167UBE4"/>
<dbReference type="InterPro" id="IPR006086">
    <property type="entry name" value="XPG-I_dom"/>
</dbReference>
<evidence type="ECO:0000259" key="1">
    <source>
        <dbReference type="SMART" id="SM00484"/>
    </source>
</evidence>
<proteinExistence type="predicted"/>
<keyword evidence="3" id="KW-1185">Reference proteome</keyword>
<dbReference type="Proteomes" id="UP000076532">
    <property type="component" value="Unassembled WGS sequence"/>
</dbReference>
<dbReference type="GO" id="GO:0017108">
    <property type="term" value="F:5'-flap endonuclease activity"/>
    <property type="evidence" value="ECO:0007669"/>
    <property type="project" value="TreeGrafter"/>
</dbReference>
<dbReference type="OrthoDB" id="2959108at2759"/>
<dbReference type="PANTHER" id="PTHR11081:SF75">
    <property type="entry name" value="ENDONUCLEASE, PUTATIVE (AFU_ORTHOLOGUE AFUA_3G13260)-RELATED"/>
    <property type="match status" value="1"/>
</dbReference>
<dbReference type="SUPFAM" id="SSF88723">
    <property type="entry name" value="PIN domain-like"/>
    <property type="match status" value="1"/>
</dbReference>
<organism evidence="2 3">
    <name type="scientific">Athelia psychrophila</name>
    <dbReference type="NCBI Taxonomy" id="1759441"/>
    <lineage>
        <taxon>Eukaryota</taxon>
        <taxon>Fungi</taxon>
        <taxon>Dikarya</taxon>
        <taxon>Basidiomycota</taxon>
        <taxon>Agaricomycotina</taxon>
        <taxon>Agaricomycetes</taxon>
        <taxon>Agaricomycetidae</taxon>
        <taxon>Atheliales</taxon>
        <taxon>Atheliaceae</taxon>
        <taxon>Athelia</taxon>
    </lineage>
</organism>